<accession>A0ABR0BDR0</accession>
<organism evidence="2 3">
    <name type="scientific">Purpureocillium lilacinum</name>
    <name type="common">Paecilomyces lilacinus</name>
    <dbReference type="NCBI Taxonomy" id="33203"/>
    <lineage>
        <taxon>Eukaryota</taxon>
        <taxon>Fungi</taxon>
        <taxon>Dikarya</taxon>
        <taxon>Ascomycota</taxon>
        <taxon>Pezizomycotina</taxon>
        <taxon>Sordariomycetes</taxon>
        <taxon>Hypocreomycetidae</taxon>
        <taxon>Hypocreales</taxon>
        <taxon>Ophiocordycipitaceae</taxon>
        <taxon>Purpureocillium</taxon>
    </lineage>
</organism>
<comment type="caution">
    <text evidence="2">The sequence shown here is derived from an EMBL/GenBank/DDBJ whole genome shotgun (WGS) entry which is preliminary data.</text>
</comment>
<dbReference type="EMBL" id="JAWRVI010000241">
    <property type="protein sequence ID" value="KAK4070233.1"/>
    <property type="molecule type" value="Genomic_DNA"/>
</dbReference>
<evidence type="ECO:0000256" key="1">
    <source>
        <dbReference type="SAM" id="MobiDB-lite"/>
    </source>
</evidence>
<feature type="region of interest" description="Disordered" evidence="1">
    <location>
        <begin position="145"/>
        <end position="165"/>
    </location>
</feature>
<reference evidence="2 3" key="1">
    <citation type="journal article" date="2024" name="Microbiol. Resour. Announc.">
        <title>Genome annotations for the ascomycete fungi Trichoderma harzianum, Trichoderma aggressivum, and Purpureocillium lilacinum.</title>
        <authorList>
            <person name="Beijen E.P.W."/>
            <person name="Ohm R.A."/>
        </authorList>
    </citation>
    <scope>NUCLEOTIDE SEQUENCE [LARGE SCALE GENOMIC DNA]</scope>
    <source>
        <strain evidence="2 3">CBS 150709</strain>
    </source>
</reference>
<evidence type="ECO:0000313" key="3">
    <source>
        <dbReference type="Proteomes" id="UP001287286"/>
    </source>
</evidence>
<proteinExistence type="predicted"/>
<name>A0ABR0BDR0_PURLI</name>
<protein>
    <submittedName>
        <fullName evidence="2">Uncharacterized protein</fullName>
    </submittedName>
</protein>
<dbReference type="Proteomes" id="UP001287286">
    <property type="component" value="Unassembled WGS sequence"/>
</dbReference>
<evidence type="ECO:0000313" key="2">
    <source>
        <dbReference type="EMBL" id="KAK4070233.1"/>
    </source>
</evidence>
<keyword evidence="3" id="KW-1185">Reference proteome</keyword>
<sequence>MKTESFPCRVGLSRSSKALREVGIRHWLPTIAGARCPLVRTERPGTRGRRNSKATSVVRPHERGNLNRLSRPDDQTTWAFPWPSHPSAVYLCSLRRPSFISLFRPLTTVELAHLTTRRYSISHHMMTGIRPNKDTNEATEDRAHKALDDPNISHGDKDGSTSCQRRCGNDLHRALRNPESLRREALERAEAETERHYSMIVSAPTAAAQKGERASKTATPDQIVVQGTTYTRRTGGPLHNMLVAKASLITHDGQDYVQYTVLTIPSFHL</sequence>
<gene>
    <name evidence="2" type="ORF">Purlil1_13543</name>
</gene>